<evidence type="ECO:0000256" key="13">
    <source>
        <dbReference type="SAM" id="Phobius"/>
    </source>
</evidence>
<keyword evidence="6" id="KW-0406">Ion transport</keyword>
<keyword evidence="5 13" id="KW-1133">Transmembrane helix</keyword>
<keyword evidence="4 13" id="KW-0812">Transmembrane</keyword>
<keyword evidence="3" id="KW-1003">Cell membrane</keyword>
<dbReference type="SUPFAM" id="SSF53850">
    <property type="entry name" value="Periplasmic binding protein-like II"/>
    <property type="match status" value="1"/>
</dbReference>
<evidence type="ECO:0000256" key="8">
    <source>
        <dbReference type="ARBA" id="ARBA00023170"/>
    </source>
</evidence>
<feature type="compositionally biased region" description="Basic and acidic residues" evidence="12">
    <location>
        <begin position="379"/>
        <end position="391"/>
    </location>
</feature>
<proteinExistence type="predicted"/>
<dbReference type="PANTHER" id="PTHR42643">
    <property type="entry name" value="IONOTROPIC RECEPTOR 20A-RELATED"/>
    <property type="match status" value="1"/>
</dbReference>
<evidence type="ECO:0000313" key="15">
    <source>
        <dbReference type="EMBL" id="KAJ8958751.1"/>
    </source>
</evidence>
<protein>
    <recommendedName>
        <fullName evidence="14">Ionotropic glutamate receptor L-glutamate and glycine-binding domain-containing protein</fullName>
    </recommendedName>
</protein>
<evidence type="ECO:0000313" key="16">
    <source>
        <dbReference type="Proteomes" id="UP001162162"/>
    </source>
</evidence>
<reference evidence="15" key="1">
    <citation type="journal article" date="2023" name="Insect Mol. Biol.">
        <title>Genome sequencing provides insights into the evolution of gene families encoding plant cell wall-degrading enzymes in longhorned beetles.</title>
        <authorList>
            <person name="Shin N.R."/>
            <person name="Okamura Y."/>
            <person name="Kirsch R."/>
            <person name="Pauchet Y."/>
        </authorList>
    </citation>
    <scope>NUCLEOTIDE SEQUENCE</scope>
    <source>
        <strain evidence="15">AMC_N1</strain>
    </source>
</reference>
<evidence type="ECO:0000256" key="11">
    <source>
        <dbReference type="ARBA" id="ARBA00023303"/>
    </source>
</evidence>
<dbReference type="GO" id="GO:0005886">
    <property type="term" value="C:plasma membrane"/>
    <property type="evidence" value="ECO:0007669"/>
    <property type="project" value="UniProtKB-SubCell"/>
</dbReference>
<evidence type="ECO:0000256" key="2">
    <source>
        <dbReference type="ARBA" id="ARBA00022448"/>
    </source>
</evidence>
<evidence type="ECO:0000256" key="10">
    <source>
        <dbReference type="ARBA" id="ARBA00023286"/>
    </source>
</evidence>
<evidence type="ECO:0000256" key="6">
    <source>
        <dbReference type="ARBA" id="ARBA00023065"/>
    </source>
</evidence>
<evidence type="ECO:0000256" key="1">
    <source>
        <dbReference type="ARBA" id="ARBA00004651"/>
    </source>
</evidence>
<keyword evidence="9" id="KW-0325">Glycoprotein</keyword>
<evidence type="ECO:0000256" key="7">
    <source>
        <dbReference type="ARBA" id="ARBA00023136"/>
    </source>
</evidence>
<evidence type="ECO:0000259" key="14">
    <source>
        <dbReference type="Pfam" id="PF10613"/>
    </source>
</evidence>
<keyword evidence="7 13" id="KW-0472">Membrane</keyword>
<keyword evidence="10" id="KW-1071">Ligand-gated ion channel</keyword>
<organism evidence="15 16">
    <name type="scientific">Aromia moschata</name>
    <dbReference type="NCBI Taxonomy" id="1265417"/>
    <lineage>
        <taxon>Eukaryota</taxon>
        <taxon>Metazoa</taxon>
        <taxon>Ecdysozoa</taxon>
        <taxon>Arthropoda</taxon>
        <taxon>Hexapoda</taxon>
        <taxon>Insecta</taxon>
        <taxon>Pterygota</taxon>
        <taxon>Neoptera</taxon>
        <taxon>Endopterygota</taxon>
        <taxon>Coleoptera</taxon>
        <taxon>Polyphaga</taxon>
        <taxon>Cucujiformia</taxon>
        <taxon>Chrysomeloidea</taxon>
        <taxon>Cerambycidae</taxon>
        <taxon>Cerambycinae</taxon>
        <taxon>Callichromatini</taxon>
        <taxon>Aromia</taxon>
    </lineage>
</organism>
<evidence type="ECO:0000256" key="12">
    <source>
        <dbReference type="SAM" id="MobiDB-lite"/>
    </source>
</evidence>
<dbReference type="Gene3D" id="1.10.287.70">
    <property type="match status" value="1"/>
</dbReference>
<dbReference type="AlphaFoldDB" id="A0AAV8Z3Q2"/>
<dbReference type="EMBL" id="JAPWTK010000016">
    <property type="protein sequence ID" value="KAJ8958751.1"/>
    <property type="molecule type" value="Genomic_DNA"/>
</dbReference>
<dbReference type="InterPro" id="IPR019594">
    <property type="entry name" value="Glu/Gly-bd"/>
</dbReference>
<evidence type="ECO:0000256" key="9">
    <source>
        <dbReference type="ARBA" id="ARBA00023180"/>
    </source>
</evidence>
<keyword evidence="2" id="KW-0813">Transport</keyword>
<dbReference type="Gene3D" id="3.40.190.10">
    <property type="entry name" value="Periplasmic binding protein-like II"/>
    <property type="match status" value="1"/>
</dbReference>
<gene>
    <name evidence="15" type="ORF">NQ318_016479</name>
</gene>
<evidence type="ECO:0000256" key="3">
    <source>
        <dbReference type="ARBA" id="ARBA00022475"/>
    </source>
</evidence>
<accession>A0AAV8Z3Q2</accession>
<dbReference type="Proteomes" id="UP001162162">
    <property type="component" value="Unassembled WGS sequence"/>
</dbReference>
<dbReference type="InterPro" id="IPR052192">
    <property type="entry name" value="Insect_Ionotropic_Sensory_Rcpt"/>
</dbReference>
<evidence type="ECO:0000256" key="4">
    <source>
        <dbReference type="ARBA" id="ARBA00022692"/>
    </source>
</evidence>
<keyword evidence="16" id="KW-1185">Reference proteome</keyword>
<dbReference type="PANTHER" id="PTHR42643:SF30">
    <property type="entry name" value="IONOTROPIC RECEPTOR 40A-RELATED"/>
    <property type="match status" value="1"/>
</dbReference>
<keyword evidence="11" id="KW-0407">Ion channel</keyword>
<sequence>MGLYNGELKCRLCDRGTETAHHILCDCENLDRKRQGIYGHPKHCPEDYSTQPAGKLYKLRVEGQSLYYFCRYNYFDPPERTQGTSDSESGVFNGVIGLIWRREADLFIGDVALTSERSNFVEFSFVTLADSGAFVTHAPSKLNEALALLRPFQWKVWPAIGVTLFIVGPVLYAIIALPNLWRPRFRVRSQARLFFDCTWFTITILLKQTGRELSSSHKARFFITLLSVSATYVISDMYSANLTSPSGQAWKRFFKLTEKAINDLYQLETAMRNRGYKLLVEKHSSSHSLLEEEKRSTLIYKDLVSISSRSSNFHLSEKLNTAYSAIAFQLGCPYIEEINKILMAMFEAGIITKMTENEYEKLGKQKELSMEEETNVVAEIKKGNSEKSKGK</sequence>
<name>A0AAV8Z3Q2_9CUCU</name>
<comment type="caution">
    <text evidence="15">The sequence shown here is derived from an EMBL/GenBank/DDBJ whole genome shotgun (WGS) entry which is preliminary data.</text>
</comment>
<feature type="transmembrane region" description="Helical" evidence="13">
    <location>
        <begin position="156"/>
        <end position="177"/>
    </location>
</feature>
<comment type="subcellular location">
    <subcellularLocation>
        <location evidence="1">Cell membrane</location>
        <topology evidence="1">Multi-pass membrane protein</topology>
    </subcellularLocation>
</comment>
<keyword evidence="8" id="KW-0675">Receptor</keyword>
<feature type="region of interest" description="Disordered" evidence="12">
    <location>
        <begin position="369"/>
        <end position="391"/>
    </location>
</feature>
<evidence type="ECO:0000256" key="5">
    <source>
        <dbReference type="ARBA" id="ARBA00022989"/>
    </source>
</evidence>
<feature type="domain" description="Ionotropic glutamate receptor L-glutamate and glycine-binding" evidence="14">
    <location>
        <begin position="71"/>
        <end position="125"/>
    </location>
</feature>
<dbReference type="Pfam" id="PF10613">
    <property type="entry name" value="Lig_chan-Glu_bd"/>
    <property type="match status" value="1"/>
</dbReference>